<comment type="caution">
    <text evidence="1">The sequence shown here is derived from an EMBL/GenBank/DDBJ whole genome shotgun (WGS) entry which is preliminary data.</text>
</comment>
<accession>A0ABR8GTT9</accession>
<dbReference type="EMBL" id="JACJTA010000049">
    <property type="protein sequence ID" value="MBD2606837.1"/>
    <property type="molecule type" value="Genomic_DNA"/>
</dbReference>
<sequence length="123" mass="14095">MSHNQLLIRSPKNEEFNTNIDIKFIGVSYLDIPTTMTGFLFSEPSIDEVSKVKLNLPGKSESDKIFVLSSLNNRYIVVAKFCGVSENELDIFETTLEIFGHEAEKWEKLKEAYNNENLFINLT</sequence>
<gene>
    <name evidence="1" type="ORF">H6G81_20460</name>
</gene>
<name>A0ABR8GTT9_9CYAN</name>
<organism evidence="1 2">
    <name type="scientific">Scytonema hofmannii FACHB-248</name>
    <dbReference type="NCBI Taxonomy" id="1842502"/>
    <lineage>
        <taxon>Bacteria</taxon>
        <taxon>Bacillati</taxon>
        <taxon>Cyanobacteriota</taxon>
        <taxon>Cyanophyceae</taxon>
        <taxon>Nostocales</taxon>
        <taxon>Scytonemataceae</taxon>
        <taxon>Scytonema</taxon>
    </lineage>
</organism>
<keyword evidence="2" id="KW-1185">Reference proteome</keyword>
<evidence type="ECO:0000313" key="1">
    <source>
        <dbReference type="EMBL" id="MBD2606837.1"/>
    </source>
</evidence>
<evidence type="ECO:0000313" key="2">
    <source>
        <dbReference type="Proteomes" id="UP000660380"/>
    </source>
</evidence>
<proteinExistence type="predicted"/>
<protein>
    <submittedName>
        <fullName evidence="1">Uncharacterized protein</fullName>
    </submittedName>
</protein>
<dbReference type="RefSeq" id="WP_190909830.1">
    <property type="nucleotide sequence ID" value="NZ_JACJTA010000049.1"/>
</dbReference>
<reference evidence="1 2" key="1">
    <citation type="journal article" date="2020" name="ISME J.">
        <title>Comparative genomics reveals insights into cyanobacterial evolution and habitat adaptation.</title>
        <authorList>
            <person name="Chen M.Y."/>
            <person name="Teng W.K."/>
            <person name="Zhao L."/>
            <person name="Hu C.X."/>
            <person name="Zhou Y.K."/>
            <person name="Han B.P."/>
            <person name="Song L.R."/>
            <person name="Shu W.S."/>
        </authorList>
    </citation>
    <scope>NUCLEOTIDE SEQUENCE [LARGE SCALE GENOMIC DNA]</scope>
    <source>
        <strain evidence="1 2">FACHB-248</strain>
    </source>
</reference>
<dbReference type="Proteomes" id="UP000660380">
    <property type="component" value="Unassembled WGS sequence"/>
</dbReference>